<sequence length="215" mass="24783">MFALTGELDIDADQLANIRELNLFFVTTYLVPWYTGTRAAKAPQTDLTLLKNIVNYTRDKRVSEEAATAFTKHLWFLHSTSVGLAFFDEDLTAEEKKEMVQNLSVIPPKKVSPWKRHVLPQKEQLSSLRNCIFSPRTLRGWPENQEYKDGLQKVKALQVINDVAERGVALVKRFSSNPITRKENQFQELLLAQNEILREEKHSNSTLALAYYEKE</sequence>
<evidence type="ECO:0000313" key="2">
    <source>
        <dbReference type="Proteomes" id="UP001219518"/>
    </source>
</evidence>
<comment type="caution">
    <text evidence="1">The sequence shown here is derived from an EMBL/GenBank/DDBJ whole genome shotgun (WGS) entry which is preliminary data.</text>
</comment>
<accession>A0AAE1HLE9</accession>
<gene>
    <name evidence="1" type="ORF">KUF71_012068</name>
</gene>
<name>A0AAE1HLE9_9NEOP</name>
<proteinExistence type="predicted"/>
<organism evidence="1 2">
    <name type="scientific">Frankliniella fusca</name>
    <dbReference type="NCBI Taxonomy" id="407009"/>
    <lineage>
        <taxon>Eukaryota</taxon>
        <taxon>Metazoa</taxon>
        <taxon>Ecdysozoa</taxon>
        <taxon>Arthropoda</taxon>
        <taxon>Hexapoda</taxon>
        <taxon>Insecta</taxon>
        <taxon>Pterygota</taxon>
        <taxon>Neoptera</taxon>
        <taxon>Paraneoptera</taxon>
        <taxon>Thysanoptera</taxon>
        <taxon>Terebrantia</taxon>
        <taxon>Thripoidea</taxon>
        <taxon>Thripidae</taxon>
        <taxon>Frankliniella</taxon>
    </lineage>
</organism>
<dbReference type="AlphaFoldDB" id="A0AAE1HLE9"/>
<dbReference type="EMBL" id="JAHWGI010001109">
    <property type="protein sequence ID" value="KAK3922801.1"/>
    <property type="molecule type" value="Genomic_DNA"/>
</dbReference>
<protein>
    <submittedName>
        <fullName evidence="1">Protein CELLULOSE SYNTHASE INTERACTIVE 1</fullName>
    </submittedName>
</protein>
<dbReference type="Proteomes" id="UP001219518">
    <property type="component" value="Unassembled WGS sequence"/>
</dbReference>
<keyword evidence="2" id="KW-1185">Reference proteome</keyword>
<reference evidence="1" key="1">
    <citation type="submission" date="2021-07" db="EMBL/GenBank/DDBJ databases">
        <authorList>
            <person name="Catto M.A."/>
            <person name="Jacobson A."/>
            <person name="Kennedy G."/>
            <person name="Labadie P."/>
            <person name="Hunt B.G."/>
            <person name="Srinivasan R."/>
        </authorList>
    </citation>
    <scope>NUCLEOTIDE SEQUENCE</scope>
    <source>
        <strain evidence="1">PL_HMW_Pooled</strain>
        <tissue evidence="1">Head</tissue>
    </source>
</reference>
<reference evidence="1" key="2">
    <citation type="journal article" date="2023" name="BMC Genomics">
        <title>Pest status, molecular evolution, and epigenetic factors derived from the genome assembly of Frankliniella fusca, a thysanopteran phytovirus vector.</title>
        <authorList>
            <person name="Catto M.A."/>
            <person name="Labadie P.E."/>
            <person name="Jacobson A.L."/>
            <person name="Kennedy G.G."/>
            <person name="Srinivasan R."/>
            <person name="Hunt B.G."/>
        </authorList>
    </citation>
    <scope>NUCLEOTIDE SEQUENCE</scope>
    <source>
        <strain evidence="1">PL_HMW_Pooled</strain>
    </source>
</reference>
<evidence type="ECO:0000313" key="1">
    <source>
        <dbReference type="EMBL" id="KAK3922801.1"/>
    </source>
</evidence>